<evidence type="ECO:0000256" key="1">
    <source>
        <dbReference type="ARBA" id="ARBA00022723"/>
    </source>
</evidence>
<dbReference type="CDD" id="cd03416">
    <property type="entry name" value="CbiX_SirB_N"/>
    <property type="match status" value="1"/>
</dbReference>
<dbReference type="InterPro" id="IPR002762">
    <property type="entry name" value="CbiX-like"/>
</dbReference>
<evidence type="ECO:0000256" key="2">
    <source>
        <dbReference type="ARBA" id="ARBA00023239"/>
    </source>
</evidence>
<dbReference type="PANTHER" id="PTHR33542">
    <property type="entry name" value="SIROHYDROCHLORIN FERROCHELATASE, CHLOROPLASTIC"/>
    <property type="match status" value="1"/>
</dbReference>
<dbReference type="EMBL" id="QXXA01000006">
    <property type="protein sequence ID" value="NBI06470.1"/>
    <property type="molecule type" value="Genomic_DNA"/>
</dbReference>
<keyword evidence="4" id="KW-1185">Reference proteome</keyword>
<dbReference type="GO" id="GO:0016829">
    <property type="term" value="F:lyase activity"/>
    <property type="evidence" value="ECO:0007669"/>
    <property type="project" value="UniProtKB-KW"/>
</dbReference>
<protein>
    <submittedName>
        <fullName evidence="3">Cobalamin biosynthesis protein CbiX</fullName>
    </submittedName>
</protein>
<keyword evidence="1" id="KW-0479">Metal-binding</keyword>
<name>A0A845QWJ6_9CLOT</name>
<dbReference type="PANTHER" id="PTHR33542:SF3">
    <property type="entry name" value="SIROHYDROCHLORIN FERROCHELATASE, CHLOROPLASTIC"/>
    <property type="match status" value="1"/>
</dbReference>
<dbReference type="Gene3D" id="3.40.50.1400">
    <property type="match status" value="1"/>
</dbReference>
<dbReference type="RefSeq" id="WP_160196949.1">
    <property type="nucleotide sequence ID" value="NZ_QXXA01000006.1"/>
</dbReference>
<gene>
    <name evidence="3" type="ORF">D3Z33_06290</name>
</gene>
<dbReference type="AlphaFoldDB" id="A0A845QWJ6"/>
<evidence type="ECO:0000313" key="4">
    <source>
        <dbReference type="Proteomes" id="UP000467132"/>
    </source>
</evidence>
<dbReference type="OrthoDB" id="9797895at2"/>
<comment type="caution">
    <text evidence="3">The sequence shown here is derived from an EMBL/GenBank/DDBJ whole genome shotgun (WGS) entry which is preliminary data.</text>
</comment>
<proteinExistence type="predicted"/>
<keyword evidence="2" id="KW-0456">Lyase</keyword>
<dbReference type="InterPro" id="IPR050963">
    <property type="entry name" value="Sirohydro_Cobaltochel/CbiX"/>
</dbReference>
<accession>A0A845QWJ6</accession>
<sequence length="121" mass="13847">MKKGLLIIGHGSRSNEAKKGFSDMIDIVKEKTDKYIIKGAYMEISRPFIPEVVEEMVNEDIKDITVVPYFLYEGIHIKEDIPHIIKELDNKYEEVNFKISKPLGVEPVLGDILLERAESVN</sequence>
<dbReference type="SUPFAM" id="SSF53800">
    <property type="entry name" value="Chelatase"/>
    <property type="match status" value="1"/>
</dbReference>
<dbReference type="Proteomes" id="UP000467132">
    <property type="component" value="Unassembled WGS sequence"/>
</dbReference>
<reference evidence="3 4" key="1">
    <citation type="submission" date="2018-08" db="EMBL/GenBank/DDBJ databases">
        <title>Murine metabolic-syndrome-specific gut microbial biobank.</title>
        <authorList>
            <person name="Liu C."/>
        </authorList>
    </citation>
    <scope>NUCLEOTIDE SEQUENCE [LARGE SCALE GENOMIC DNA]</scope>
    <source>
        <strain evidence="3 4">583</strain>
    </source>
</reference>
<evidence type="ECO:0000313" key="3">
    <source>
        <dbReference type="EMBL" id="NBI06470.1"/>
    </source>
</evidence>
<dbReference type="GO" id="GO:0046872">
    <property type="term" value="F:metal ion binding"/>
    <property type="evidence" value="ECO:0007669"/>
    <property type="project" value="UniProtKB-KW"/>
</dbReference>
<organism evidence="3 4">
    <name type="scientific">Senegalia massiliensis</name>
    <dbReference type="NCBI Taxonomy" id="1720316"/>
    <lineage>
        <taxon>Bacteria</taxon>
        <taxon>Bacillati</taxon>
        <taxon>Bacillota</taxon>
        <taxon>Clostridia</taxon>
        <taxon>Eubacteriales</taxon>
        <taxon>Clostridiaceae</taxon>
        <taxon>Senegalia</taxon>
    </lineage>
</organism>
<dbReference type="Pfam" id="PF01903">
    <property type="entry name" value="CbiX"/>
    <property type="match status" value="1"/>
</dbReference>